<dbReference type="VEuPathDB" id="TriTrypDB:Tb11.v5.0915"/>
<dbReference type="SUPFAM" id="SSF58087">
    <property type="entry name" value="Variant surface glycoprotein (N-terminal domain)"/>
    <property type="match status" value="1"/>
</dbReference>
<keyword evidence="1" id="KW-0732">Signal</keyword>
<dbReference type="AlphaFoldDB" id="M4SW43"/>
<evidence type="ECO:0000313" key="2">
    <source>
        <dbReference type="EMBL" id="AGH60633.1"/>
    </source>
</evidence>
<name>M4SW43_9TRYP</name>
<evidence type="ECO:0000256" key="1">
    <source>
        <dbReference type="SAM" id="SignalP"/>
    </source>
</evidence>
<proteinExistence type="predicted"/>
<sequence length="313" mass="33179">MTVHVATFYITAVLFYATTRGTIANDTELAKQASACSSAIYLHSLQKSFTGQSTALISELNRLFETQNILTLAASAGNNKQRYGANALAAVAGKQIATLAAKSQTCTAKANEVIALLSMQAGQHLAYDALSKLATPTAEGTAVTAGGGAETQAVEVTLTGLADTTCVEKRAADLTANELTVNLEGLHSIKTYKLRQNTANANAEKKFCATKCATTCNTATNWKPAALGKSILETTSDANIEVKAAGKSNPNELPKNTEGKTELTQHKHDLEWRVHDFLKNKYCAFSKLDLGATATSRSDETIRRVMLAATQGA</sequence>
<organism evidence="2">
    <name type="scientific">Trypanosoma brucei</name>
    <dbReference type="NCBI Taxonomy" id="5691"/>
    <lineage>
        <taxon>Eukaryota</taxon>
        <taxon>Discoba</taxon>
        <taxon>Euglenozoa</taxon>
        <taxon>Kinetoplastea</taxon>
        <taxon>Metakinetoplastina</taxon>
        <taxon>Trypanosomatida</taxon>
        <taxon>Trypanosomatidae</taxon>
        <taxon>Trypanosoma</taxon>
    </lineage>
</organism>
<reference evidence="2" key="2">
    <citation type="journal article" date="2014" name="Mol. Biochem. Parasitol.">
        <title>Capturing the variant surface glycoprotein repertoire (the VSGnome) of Trypanosoma brucei Lister 427.</title>
        <authorList>
            <person name="Cross G.A."/>
            <person name="Kim H.S."/>
            <person name="Wickstead B."/>
        </authorList>
    </citation>
    <scope>NUCLEOTIDE SEQUENCE</scope>
    <source>
        <strain evidence="2">Lister 427</strain>
    </source>
</reference>
<feature type="signal peptide" evidence="1">
    <location>
        <begin position="1"/>
        <end position="24"/>
    </location>
</feature>
<reference evidence="2" key="1">
    <citation type="submission" date="2013-02" db="EMBL/GenBank/DDBJ databases">
        <authorList>
            <person name="Cross G.A.M."/>
            <person name="Kim H.-S."/>
            <person name="Wickstead B."/>
        </authorList>
    </citation>
    <scope>NUCLEOTIDE SEQUENCE</scope>
    <source>
        <strain evidence="2">Lister 427</strain>
    </source>
</reference>
<feature type="chain" id="PRO_5004057452" evidence="1">
    <location>
        <begin position="25"/>
        <end position="313"/>
    </location>
</feature>
<dbReference type="EMBL" id="KC613202">
    <property type="protein sequence ID" value="AGH60633.1"/>
    <property type="molecule type" value="Genomic_DNA"/>
</dbReference>
<protein>
    <submittedName>
        <fullName evidence="2">Variant surface glycoprotein 1720</fullName>
    </submittedName>
</protein>
<accession>M4SW43</accession>